<feature type="region of interest" description="Disordered" evidence="1">
    <location>
        <begin position="103"/>
        <end position="163"/>
    </location>
</feature>
<dbReference type="EMBL" id="GBXM01010340">
    <property type="protein sequence ID" value="JAH98237.1"/>
    <property type="molecule type" value="Transcribed_RNA"/>
</dbReference>
<reference evidence="2" key="1">
    <citation type="submission" date="2014-11" db="EMBL/GenBank/DDBJ databases">
        <authorList>
            <person name="Amaro Gonzalez C."/>
        </authorList>
    </citation>
    <scope>NUCLEOTIDE SEQUENCE</scope>
</reference>
<accession>A0A0E9X6A6</accession>
<protein>
    <submittedName>
        <fullName evidence="2">Uncharacterized protein</fullName>
    </submittedName>
</protein>
<reference evidence="2" key="2">
    <citation type="journal article" date="2015" name="Fish Shellfish Immunol.">
        <title>Early steps in the European eel (Anguilla anguilla)-Vibrio vulnificus interaction in the gills: Role of the RtxA13 toxin.</title>
        <authorList>
            <person name="Callol A."/>
            <person name="Pajuelo D."/>
            <person name="Ebbesson L."/>
            <person name="Teles M."/>
            <person name="MacKenzie S."/>
            <person name="Amaro C."/>
        </authorList>
    </citation>
    <scope>NUCLEOTIDE SEQUENCE</scope>
</reference>
<evidence type="ECO:0000256" key="1">
    <source>
        <dbReference type="SAM" id="MobiDB-lite"/>
    </source>
</evidence>
<sequence length="191" mass="21827">MGEKRSIDRYCFNWLWLRNVFRGVKLFNKANFLQNVNTVRTAVLLVLPGGWVFPFKGQHSAKSVKHCVEHTRRIHGMKMWFSVSLATFNSSKQVFLTHTIRQSEPCPTGSSRNQRILPPLPGRKEKKKKNGFATAGTQVTPRTNLKGEVKKNPNQQAQDTSHAETLTEIPRHTVQVFTEVILSFLFFFGVS</sequence>
<name>A0A0E9X6A6_ANGAN</name>
<organism evidence="2">
    <name type="scientific">Anguilla anguilla</name>
    <name type="common">European freshwater eel</name>
    <name type="synonym">Muraena anguilla</name>
    <dbReference type="NCBI Taxonomy" id="7936"/>
    <lineage>
        <taxon>Eukaryota</taxon>
        <taxon>Metazoa</taxon>
        <taxon>Chordata</taxon>
        <taxon>Craniata</taxon>
        <taxon>Vertebrata</taxon>
        <taxon>Euteleostomi</taxon>
        <taxon>Actinopterygii</taxon>
        <taxon>Neopterygii</taxon>
        <taxon>Teleostei</taxon>
        <taxon>Anguilliformes</taxon>
        <taxon>Anguillidae</taxon>
        <taxon>Anguilla</taxon>
    </lineage>
</organism>
<dbReference type="AlphaFoldDB" id="A0A0E9X6A6"/>
<proteinExistence type="predicted"/>
<evidence type="ECO:0000313" key="2">
    <source>
        <dbReference type="EMBL" id="JAH98237.1"/>
    </source>
</evidence>
<feature type="compositionally biased region" description="Polar residues" evidence="1">
    <location>
        <begin position="152"/>
        <end position="163"/>
    </location>
</feature>